<dbReference type="OrthoDB" id="1938156at2759"/>
<dbReference type="AlphaFoldDB" id="A0A2I0T643"/>
<evidence type="ECO:0000313" key="3">
    <source>
        <dbReference type="EMBL" id="PKU29256.1"/>
    </source>
</evidence>
<dbReference type="EMBL" id="KZ517606">
    <property type="protein sequence ID" value="PKU29256.1"/>
    <property type="molecule type" value="Genomic_DNA"/>
</dbReference>
<feature type="region of interest" description="Disordered" evidence="2">
    <location>
        <begin position="44"/>
        <end position="89"/>
    </location>
</feature>
<dbReference type="PANTHER" id="PTHR11073">
    <property type="entry name" value="CALRETICULIN AND CALNEXIN"/>
    <property type="match status" value="1"/>
</dbReference>
<dbReference type="GO" id="GO:0036503">
    <property type="term" value="P:ERAD pathway"/>
    <property type="evidence" value="ECO:0007669"/>
    <property type="project" value="TreeGrafter"/>
</dbReference>
<name>A0A2I0T643_LIMLA</name>
<feature type="compositionally biased region" description="Basic and acidic residues" evidence="2">
    <location>
        <begin position="56"/>
        <end position="75"/>
    </location>
</feature>
<keyword evidence="4" id="KW-1185">Reference proteome</keyword>
<evidence type="ECO:0000256" key="1">
    <source>
        <dbReference type="RuleBase" id="RU362126"/>
    </source>
</evidence>
<evidence type="ECO:0000313" key="4">
    <source>
        <dbReference type="Proteomes" id="UP000233556"/>
    </source>
</evidence>
<dbReference type="Proteomes" id="UP000233556">
    <property type="component" value="Unassembled WGS sequence"/>
</dbReference>
<organism evidence="3 4">
    <name type="scientific">Limosa lapponica baueri</name>
    <dbReference type="NCBI Taxonomy" id="1758121"/>
    <lineage>
        <taxon>Eukaryota</taxon>
        <taxon>Metazoa</taxon>
        <taxon>Chordata</taxon>
        <taxon>Craniata</taxon>
        <taxon>Vertebrata</taxon>
        <taxon>Euteleostomi</taxon>
        <taxon>Archelosauria</taxon>
        <taxon>Archosauria</taxon>
        <taxon>Dinosauria</taxon>
        <taxon>Saurischia</taxon>
        <taxon>Theropoda</taxon>
        <taxon>Coelurosauria</taxon>
        <taxon>Aves</taxon>
        <taxon>Neognathae</taxon>
        <taxon>Neoaves</taxon>
        <taxon>Charadriiformes</taxon>
        <taxon>Scolopacidae</taxon>
        <taxon>Limosa</taxon>
    </lineage>
</organism>
<keyword evidence="1" id="KW-0143">Chaperone</keyword>
<sequence length="107" mass="12117">MGTCPSFPNLSAKLFITMPMQSVLKPDDTFEMLIDQTVVSKGSLLEDMVPPVNPPREIEDPSEKKPDDWDERPKIPDPNAVKPDDWESGALGKYRTQTILKIFTRSR</sequence>
<proteinExistence type="inferred from homology"/>
<dbReference type="GO" id="GO:0005789">
    <property type="term" value="C:endoplasmic reticulum membrane"/>
    <property type="evidence" value="ECO:0007669"/>
    <property type="project" value="TreeGrafter"/>
</dbReference>
<dbReference type="GO" id="GO:0051082">
    <property type="term" value="F:unfolded protein binding"/>
    <property type="evidence" value="ECO:0007669"/>
    <property type="project" value="InterPro"/>
</dbReference>
<dbReference type="SUPFAM" id="SSF63887">
    <property type="entry name" value="P-domain of calnexin/calreticulin"/>
    <property type="match status" value="1"/>
</dbReference>
<protein>
    <submittedName>
        <fullName evidence="3">Calmegin isoform x1</fullName>
    </submittedName>
</protein>
<dbReference type="Gene3D" id="2.60.120.200">
    <property type="match status" value="1"/>
</dbReference>
<reference evidence="4" key="2">
    <citation type="submission" date="2017-12" db="EMBL/GenBank/DDBJ databases">
        <title>Genome sequence of the Bar-tailed Godwit (Limosa lapponica baueri).</title>
        <authorList>
            <person name="Lima N.C.B."/>
            <person name="Parody-Merino A.M."/>
            <person name="Battley P.F."/>
            <person name="Fidler A.E."/>
            <person name="Prosdocimi F."/>
        </authorList>
    </citation>
    <scope>NUCLEOTIDE SEQUENCE [LARGE SCALE GENOMIC DNA]</scope>
</reference>
<dbReference type="PROSITE" id="PS00805">
    <property type="entry name" value="CALRETICULIN_REPEAT"/>
    <property type="match status" value="1"/>
</dbReference>
<dbReference type="PANTHER" id="PTHR11073:SF7">
    <property type="entry name" value="CALMEGIN"/>
    <property type="match status" value="1"/>
</dbReference>
<gene>
    <name evidence="3" type="ORF">llap_20440</name>
</gene>
<dbReference type="GO" id="GO:0005509">
    <property type="term" value="F:calcium ion binding"/>
    <property type="evidence" value="ECO:0007669"/>
    <property type="project" value="InterPro"/>
</dbReference>
<dbReference type="InterPro" id="IPR018124">
    <property type="entry name" value="Calret/calnex_CS"/>
</dbReference>
<evidence type="ECO:0000256" key="2">
    <source>
        <dbReference type="SAM" id="MobiDB-lite"/>
    </source>
</evidence>
<reference evidence="4" key="1">
    <citation type="submission" date="2017-11" db="EMBL/GenBank/DDBJ databases">
        <authorList>
            <person name="Lima N.C."/>
            <person name="Parody-Merino A.M."/>
            <person name="Battley P.F."/>
            <person name="Fidler A.E."/>
            <person name="Prosdocimi F."/>
        </authorList>
    </citation>
    <scope>NUCLEOTIDE SEQUENCE [LARGE SCALE GENOMIC DNA]</scope>
</reference>
<accession>A0A2I0T643</accession>
<dbReference type="Pfam" id="PF00262">
    <property type="entry name" value="Calreticulin"/>
    <property type="match status" value="1"/>
</dbReference>
<comment type="similarity">
    <text evidence="1">Belongs to the calreticulin family.</text>
</comment>
<dbReference type="InterPro" id="IPR009033">
    <property type="entry name" value="Calreticulin/calnexin_P_dom_sf"/>
</dbReference>
<dbReference type="InterPro" id="IPR001580">
    <property type="entry name" value="Calret/calnex"/>
</dbReference>
<dbReference type="Gene3D" id="2.10.250.10">
    <property type="entry name" value="Calreticulin/calnexin, P domain"/>
    <property type="match status" value="1"/>
</dbReference>
<dbReference type="GO" id="GO:0006457">
    <property type="term" value="P:protein folding"/>
    <property type="evidence" value="ECO:0007669"/>
    <property type="project" value="InterPro"/>
</dbReference>
<keyword evidence="1" id="KW-0256">Endoplasmic reticulum</keyword>